<dbReference type="Proteomes" id="UP001274830">
    <property type="component" value="Unassembled WGS sequence"/>
</dbReference>
<comment type="caution">
    <text evidence="1">The sequence shown here is derived from an EMBL/GenBank/DDBJ whole genome shotgun (WGS) entry which is preliminary data.</text>
</comment>
<reference evidence="1" key="1">
    <citation type="submission" date="2023-07" db="EMBL/GenBank/DDBJ databases">
        <title>Black Yeasts Isolated from many extreme environments.</title>
        <authorList>
            <person name="Coleine C."/>
            <person name="Stajich J.E."/>
            <person name="Selbmann L."/>
        </authorList>
    </citation>
    <scope>NUCLEOTIDE SEQUENCE</scope>
    <source>
        <strain evidence="1">CCFEE 5485</strain>
    </source>
</reference>
<gene>
    <name evidence="1" type="ORF">LTR78_010371</name>
</gene>
<dbReference type="AlphaFoldDB" id="A0AAE0WI92"/>
<evidence type="ECO:0000313" key="2">
    <source>
        <dbReference type="Proteomes" id="UP001274830"/>
    </source>
</evidence>
<name>A0AAE0WI92_9PEZI</name>
<accession>A0AAE0WI92</accession>
<sequence>MCWNKKFLLVTELDVTESFAKAALMELSAHAEMRLDDIQMVAPGVKAMPKEEQIDWCALADELQTSCAIKDAIEEAASSFAHLTAETCTMQPLTLMSELERLKARHQDFLILRPTGYHENGIMSGVHIPLSSQHLDQLLYDSAPDEIRGEALKTARLQRDRVATAVAGGWLAGGSFDSRIWWGDQMRNIYFVPLLERADERPAA</sequence>
<evidence type="ECO:0000313" key="1">
    <source>
        <dbReference type="EMBL" id="KAK3669743.1"/>
    </source>
</evidence>
<protein>
    <submittedName>
        <fullName evidence="1">Uncharacterized protein</fullName>
    </submittedName>
</protein>
<organism evidence="1 2">
    <name type="scientific">Recurvomyces mirabilis</name>
    <dbReference type="NCBI Taxonomy" id="574656"/>
    <lineage>
        <taxon>Eukaryota</taxon>
        <taxon>Fungi</taxon>
        <taxon>Dikarya</taxon>
        <taxon>Ascomycota</taxon>
        <taxon>Pezizomycotina</taxon>
        <taxon>Dothideomycetes</taxon>
        <taxon>Dothideomycetidae</taxon>
        <taxon>Mycosphaerellales</taxon>
        <taxon>Teratosphaeriaceae</taxon>
        <taxon>Recurvomyces</taxon>
    </lineage>
</organism>
<proteinExistence type="predicted"/>
<dbReference type="EMBL" id="JAUTXT010000073">
    <property type="protein sequence ID" value="KAK3669743.1"/>
    <property type="molecule type" value="Genomic_DNA"/>
</dbReference>
<keyword evidence="2" id="KW-1185">Reference proteome</keyword>